<evidence type="ECO:0000313" key="3">
    <source>
        <dbReference type="Proteomes" id="UP000039865"/>
    </source>
</evidence>
<dbReference type="InParanoid" id="A0A078BB66"/>
<dbReference type="InterPro" id="IPR012983">
    <property type="entry name" value="PHR"/>
</dbReference>
<accession>A0A078BB66</accession>
<dbReference type="InterPro" id="IPR038648">
    <property type="entry name" value="PHR_sf"/>
</dbReference>
<keyword evidence="3" id="KW-1185">Reference proteome</keyword>
<name>A0A078BB66_STYLE</name>
<organism evidence="2 3">
    <name type="scientific">Stylonychia lemnae</name>
    <name type="common">Ciliate</name>
    <dbReference type="NCBI Taxonomy" id="5949"/>
    <lineage>
        <taxon>Eukaryota</taxon>
        <taxon>Sar</taxon>
        <taxon>Alveolata</taxon>
        <taxon>Ciliophora</taxon>
        <taxon>Intramacronucleata</taxon>
        <taxon>Spirotrichea</taxon>
        <taxon>Stichotrichia</taxon>
        <taxon>Sporadotrichida</taxon>
        <taxon>Oxytrichidae</taxon>
        <taxon>Stylonychinae</taxon>
        <taxon>Stylonychia</taxon>
    </lineage>
</organism>
<gene>
    <name evidence="2" type="primary">Contig17175.g18297</name>
    <name evidence="2" type="ORF">STYLEM_20792</name>
</gene>
<sequence>MTEPTSNIAQLQILNDKTKEQQEEQLWREVEEGDFYMFERPLVAMCHENDEQQPIQQIIKKQNIIRINKKQSEFQVKPGQMYFSSKYGYVRTFKYFDNKEQSHAMLTFIDEPIWECIVLQNNMDKKEKTNEQQIVTLLQNDLRQHIQLDLVIHVDDEIYKSEYRVDILKKTLDLIRCIEKLYQIQAILLYKNKRIVEEKTFQDQNIQDKAQILVLGSYHQKSHTIGSDIRRFKRFSEIRVGDSWYVGKDRWDGIVFQPKQSIQVHGIGIYMGIPEGQDFQICYKYHIEDQDGNNVMTSDLIEESVVLSQLQDEDLNNSDHIIWYKFQSFSLANGILVRKDHKFNIQMWVTLERCYYSESGSNYNQIDVNEDMDLFSIYDSQYCTNSTRVNRGIFPGIIYSL</sequence>
<dbReference type="Proteomes" id="UP000039865">
    <property type="component" value="Unassembled WGS sequence"/>
</dbReference>
<dbReference type="OrthoDB" id="325268at2759"/>
<dbReference type="Pfam" id="PF08005">
    <property type="entry name" value="PHR"/>
    <property type="match status" value="1"/>
</dbReference>
<evidence type="ECO:0000259" key="1">
    <source>
        <dbReference type="Pfam" id="PF08005"/>
    </source>
</evidence>
<proteinExistence type="predicted"/>
<evidence type="ECO:0000313" key="2">
    <source>
        <dbReference type="EMBL" id="CDW91634.1"/>
    </source>
</evidence>
<feature type="domain" description="PHR" evidence="1">
    <location>
        <begin position="234"/>
        <end position="400"/>
    </location>
</feature>
<dbReference type="AlphaFoldDB" id="A0A078BB66"/>
<reference evidence="2 3" key="1">
    <citation type="submission" date="2014-06" db="EMBL/GenBank/DDBJ databases">
        <authorList>
            <person name="Swart Estienne"/>
        </authorList>
    </citation>
    <scope>NUCLEOTIDE SEQUENCE [LARGE SCALE GENOMIC DNA]</scope>
    <source>
        <strain evidence="2 3">130c</strain>
    </source>
</reference>
<dbReference type="Gene3D" id="2.60.120.820">
    <property type="entry name" value="PHR domain"/>
    <property type="match status" value="1"/>
</dbReference>
<dbReference type="EMBL" id="CCKQ01019612">
    <property type="protein sequence ID" value="CDW91634.1"/>
    <property type="molecule type" value="Genomic_DNA"/>
</dbReference>
<protein>
    <recommendedName>
        <fullName evidence="1">PHR domain-containing protein</fullName>
    </recommendedName>
</protein>